<dbReference type="PANTHER" id="PTHR10942:SF0">
    <property type="entry name" value="LEISHMANOLYSIN-LIKE PEPTIDASE"/>
    <property type="match status" value="1"/>
</dbReference>
<organism evidence="11 12">
    <name type="scientific">Potamilus streckersoni</name>
    <dbReference type="NCBI Taxonomy" id="2493646"/>
    <lineage>
        <taxon>Eukaryota</taxon>
        <taxon>Metazoa</taxon>
        <taxon>Spiralia</taxon>
        <taxon>Lophotrochozoa</taxon>
        <taxon>Mollusca</taxon>
        <taxon>Bivalvia</taxon>
        <taxon>Autobranchia</taxon>
        <taxon>Heteroconchia</taxon>
        <taxon>Palaeoheterodonta</taxon>
        <taxon>Unionida</taxon>
        <taxon>Unionoidea</taxon>
        <taxon>Unionidae</taxon>
        <taxon>Ambleminae</taxon>
        <taxon>Lampsilini</taxon>
        <taxon>Potamilus</taxon>
    </lineage>
</organism>
<dbReference type="Proteomes" id="UP001195483">
    <property type="component" value="Unassembled WGS sequence"/>
</dbReference>
<dbReference type="EC" id="3.4.24.-" evidence="10"/>
<dbReference type="SUPFAM" id="SSF55486">
    <property type="entry name" value="Metalloproteases ('zincins'), catalytic domain"/>
    <property type="match status" value="1"/>
</dbReference>
<evidence type="ECO:0000256" key="5">
    <source>
        <dbReference type="ARBA" id="ARBA00022833"/>
    </source>
</evidence>
<protein>
    <recommendedName>
        <fullName evidence="7 10">Leishmanolysin-like peptidase</fullName>
        <ecNumber evidence="10">3.4.24.-</ecNumber>
    </recommendedName>
</protein>
<evidence type="ECO:0000256" key="1">
    <source>
        <dbReference type="ARBA" id="ARBA00005860"/>
    </source>
</evidence>
<comment type="similarity">
    <text evidence="1 10">Belongs to the peptidase M8 family.</text>
</comment>
<dbReference type="InterPro" id="IPR001577">
    <property type="entry name" value="Peptidase_M8"/>
</dbReference>
<dbReference type="FunFam" id="3.90.132.10:FF:000001">
    <property type="entry name" value="leishmanolysin-like peptidase isoform X2"/>
    <property type="match status" value="1"/>
</dbReference>
<dbReference type="GO" id="GO:0016020">
    <property type="term" value="C:membrane"/>
    <property type="evidence" value="ECO:0007669"/>
    <property type="project" value="InterPro"/>
</dbReference>
<feature type="binding site" evidence="9">
    <location>
        <position position="242"/>
    </location>
    <ligand>
        <name>Zn(2+)</name>
        <dbReference type="ChEBI" id="CHEBI:29105"/>
        <note>catalytic</note>
    </ligand>
</feature>
<dbReference type="Gene3D" id="2.10.55.10">
    <property type="entry name" value="Leishmanolysin domain 3"/>
    <property type="match status" value="1"/>
</dbReference>
<feature type="active site" evidence="8">
    <location>
        <position position="243"/>
    </location>
</feature>
<dbReference type="GO" id="GO:0005737">
    <property type="term" value="C:cytoplasm"/>
    <property type="evidence" value="ECO:0007669"/>
    <property type="project" value="TreeGrafter"/>
</dbReference>
<dbReference type="Pfam" id="PF01457">
    <property type="entry name" value="Peptidase_M8"/>
    <property type="match status" value="1"/>
</dbReference>
<keyword evidence="10" id="KW-0732">Signal</keyword>
<keyword evidence="4 10" id="KW-0378">Hydrolase</keyword>
<reference evidence="11" key="3">
    <citation type="submission" date="2023-05" db="EMBL/GenBank/DDBJ databases">
        <authorList>
            <person name="Smith C.H."/>
        </authorList>
    </citation>
    <scope>NUCLEOTIDE SEQUENCE</scope>
    <source>
        <strain evidence="11">CHS0354</strain>
        <tissue evidence="11">Mantle</tissue>
    </source>
</reference>
<evidence type="ECO:0000256" key="9">
    <source>
        <dbReference type="PIRSR" id="PIRSR601577-2"/>
    </source>
</evidence>
<evidence type="ECO:0000256" key="2">
    <source>
        <dbReference type="ARBA" id="ARBA00022670"/>
    </source>
</evidence>
<keyword evidence="3 9" id="KW-0479">Metal-binding</keyword>
<reference evidence="11" key="1">
    <citation type="journal article" date="2021" name="Genome Biol. Evol.">
        <title>A High-Quality Reference Genome for a Parasitic Bivalve with Doubly Uniparental Inheritance (Bivalvia: Unionida).</title>
        <authorList>
            <person name="Smith C.H."/>
        </authorList>
    </citation>
    <scope>NUCLEOTIDE SEQUENCE</scope>
    <source>
        <strain evidence="11">CHS0354</strain>
    </source>
</reference>
<dbReference type="PANTHER" id="PTHR10942">
    <property type="entry name" value="LEISHMANOLYSIN-LIKE PEPTIDASE"/>
    <property type="match status" value="1"/>
</dbReference>
<comment type="caution">
    <text evidence="11">The sequence shown here is derived from an EMBL/GenBank/DDBJ whole genome shotgun (WGS) entry which is preliminary data.</text>
</comment>
<evidence type="ECO:0000256" key="3">
    <source>
        <dbReference type="ARBA" id="ARBA00022723"/>
    </source>
</evidence>
<feature type="binding site" evidence="9">
    <location>
        <position position="246"/>
    </location>
    <ligand>
        <name>Zn(2+)</name>
        <dbReference type="ChEBI" id="CHEBI:29105"/>
        <note>catalytic</note>
    </ligand>
</feature>
<reference evidence="11" key="2">
    <citation type="journal article" date="2021" name="Genome Biol. Evol.">
        <title>Developing a high-quality reference genome for a parasitic bivalve with doubly uniparental inheritance (Bivalvia: Unionida).</title>
        <authorList>
            <person name="Smith C.H."/>
        </authorList>
    </citation>
    <scope>NUCLEOTIDE SEQUENCE</scope>
    <source>
        <strain evidence="11">CHS0354</strain>
        <tissue evidence="11">Mantle</tissue>
    </source>
</reference>
<dbReference type="GO" id="GO:0007155">
    <property type="term" value="P:cell adhesion"/>
    <property type="evidence" value="ECO:0007669"/>
    <property type="project" value="InterPro"/>
</dbReference>
<keyword evidence="12" id="KW-1185">Reference proteome</keyword>
<sequence>MAPELIFWIKLCTLLILSQDLLHAGGNHPRVLPHLITCNHRIPKENETIYNVQLEPAHVIRKRSVDQKLRIYLHLDPSINNLPSALQKLVQSKVLKAIAYWEDTLKVRATRVPIRLNRKCRNDNVTYKDGQRYCVDGCHPVTTCGDIQIPENHLQNCQYVNSSQGFSTVYNAGKGVSDADFILYVASLSTQRCFIDQTIAYAAHCQLEAALDRPVAGYFSLCPNAISTNPHEYEILLSVLKHEILHSLGFTAALYAFYRDSNGQPLTARDKFSNMPPYIPSIGIHQWSNKVVKKFTRNDWKLKSGTVAKTVEMIITPNVVKEVRRHFNCSTLEGAELEDQGLNGTAITHWEKRVFENEAMTGTYTQNPVISRITLALMEDTGWYSVNYNNSEELEWGDGLGCDFVKKSCFEWIETRQEKKGDIHPFCNEVRRGSLDTDCTRNRRSAVMCNLGRFDTELQPKYQYFHSLQGVSPKEIGMYGGTVALADYCPFFQEFVWKTGEEIVRGSRCTNLENSIVNYLVNSIIIITDCLAVTFYTLNPVVTGSIYHF</sequence>
<gene>
    <name evidence="11" type="ORF">CHS0354_022044</name>
</gene>
<keyword evidence="6 9" id="KW-0482">Metalloprotease</keyword>
<evidence type="ECO:0000256" key="6">
    <source>
        <dbReference type="ARBA" id="ARBA00023049"/>
    </source>
</evidence>
<accession>A0AAE0SRW7</accession>
<feature type="binding site" evidence="9">
    <location>
        <position position="349"/>
    </location>
    <ligand>
        <name>Zn(2+)</name>
        <dbReference type="ChEBI" id="CHEBI:29105"/>
        <note>catalytic</note>
    </ligand>
</feature>
<evidence type="ECO:0000256" key="7">
    <source>
        <dbReference type="ARBA" id="ARBA00039717"/>
    </source>
</evidence>
<keyword evidence="5 9" id="KW-0862">Zinc</keyword>
<evidence type="ECO:0000256" key="4">
    <source>
        <dbReference type="ARBA" id="ARBA00022801"/>
    </source>
</evidence>
<evidence type="ECO:0000256" key="10">
    <source>
        <dbReference type="RuleBase" id="RU366077"/>
    </source>
</evidence>
<feature type="chain" id="PRO_5041767041" description="Leishmanolysin-like peptidase" evidence="10">
    <location>
        <begin position="27"/>
        <end position="549"/>
    </location>
</feature>
<dbReference type="EMBL" id="JAEAOA010001337">
    <property type="protein sequence ID" value="KAK3597036.1"/>
    <property type="molecule type" value="Genomic_DNA"/>
</dbReference>
<evidence type="ECO:0000313" key="11">
    <source>
        <dbReference type="EMBL" id="KAK3597036.1"/>
    </source>
</evidence>
<dbReference type="GO" id="GO:0006508">
    <property type="term" value="P:proteolysis"/>
    <property type="evidence" value="ECO:0007669"/>
    <property type="project" value="UniProtKB-KW"/>
</dbReference>
<feature type="signal peptide" evidence="10">
    <location>
        <begin position="1"/>
        <end position="26"/>
    </location>
</feature>
<dbReference type="Gene3D" id="3.90.132.10">
    <property type="entry name" value="Leishmanolysin , domain 2"/>
    <property type="match status" value="1"/>
</dbReference>
<keyword evidence="2 10" id="KW-0645">Protease</keyword>
<dbReference type="Gene3D" id="3.10.170.20">
    <property type="match status" value="1"/>
</dbReference>
<comment type="cofactor">
    <cofactor evidence="9 10">
        <name>Zn(2+)</name>
        <dbReference type="ChEBI" id="CHEBI:29105"/>
    </cofactor>
    <text evidence="9 10">Binds 1 zinc ion per subunit.</text>
</comment>
<dbReference type="AlphaFoldDB" id="A0AAE0SRW7"/>
<dbReference type="GO" id="GO:0004222">
    <property type="term" value="F:metalloendopeptidase activity"/>
    <property type="evidence" value="ECO:0007669"/>
    <property type="project" value="UniProtKB-UniRule"/>
</dbReference>
<name>A0AAE0SRW7_9BIVA</name>
<dbReference type="GO" id="GO:0046872">
    <property type="term" value="F:metal ion binding"/>
    <property type="evidence" value="ECO:0007669"/>
    <property type="project" value="UniProtKB-KW"/>
</dbReference>
<proteinExistence type="inferred from homology"/>
<evidence type="ECO:0000256" key="8">
    <source>
        <dbReference type="PIRSR" id="PIRSR601577-1"/>
    </source>
</evidence>
<evidence type="ECO:0000313" key="12">
    <source>
        <dbReference type="Proteomes" id="UP001195483"/>
    </source>
</evidence>